<dbReference type="RefSeq" id="WP_008883928.1">
    <property type="nucleotide sequence ID" value="NZ_FNAV01000010.1"/>
</dbReference>
<reference evidence="4" key="1">
    <citation type="submission" date="2016-10" db="EMBL/GenBank/DDBJ databases">
        <authorList>
            <person name="Varghese N."/>
            <person name="Submissions S."/>
        </authorList>
    </citation>
    <scope>NUCLEOTIDE SEQUENCE [LARGE SCALE GENOMIC DNA]</scope>
    <source>
        <strain evidence="4">DSM 10146</strain>
    </source>
</reference>
<dbReference type="Proteomes" id="UP000198994">
    <property type="component" value="Unassembled WGS sequence"/>
</dbReference>
<evidence type="ECO:0000259" key="2">
    <source>
        <dbReference type="SMART" id="SM00421"/>
    </source>
</evidence>
<dbReference type="STRING" id="282683.SAMN04488105_110158"/>
<dbReference type="InterPro" id="IPR036388">
    <property type="entry name" value="WH-like_DNA-bd_sf"/>
</dbReference>
<dbReference type="SUPFAM" id="SSF46894">
    <property type="entry name" value="C-terminal effector domain of the bipartite response regulators"/>
    <property type="match status" value="1"/>
</dbReference>
<dbReference type="AlphaFoldDB" id="A0A1G7H9J8"/>
<gene>
    <name evidence="3" type="ORF">SAMN04488105_110158</name>
</gene>
<keyword evidence="1" id="KW-0472">Membrane</keyword>
<dbReference type="Gene3D" id="1.10.10.10">
    <property type="entry name" value="Winged helix-like DNA-binding domain superfamily/Winged helix DNA-binding domain"/>
    <property type="match status" value="1"/>
</dbReference>
<dbReference type="InterPro" id="IPR000792">
    <property type="entry name" value="Tscrpt_reg_LuxR_C"/>
</dbReference>
<sequence length="183" mass="19186">MTGKSSRASGDRRQPLALAAVLLLQGIAAVFFVGDAVGDMLLDPTSPEGMLESLVALALVAGVVLSGLQLRAALERLATQERTLDTARGKLSDVIATQFQAWGLTPAERDVGLLALKGLDVSDIAALRGAAQGTVRAQLTRIYAKAGVSGRAQFGAWFVEDLLEDDLTLAPNEKTAARTAERS</sequence>
<dbReference type="GO" id="GO:0003677">
    <property type="term" value="F:DNA binding"/>
    <property type="evidence" value="ECO:0007669"/>
    <property type="project" value="UniProtKB-KW"/>
</dbReference>
<feature type="transmembrane region" description="Helical" evidence="1">
    <location>
        <begin position="54"/>
        <end position="74"/>
    </location>
</feature>
<feature type="domain" description="HTH luxR-type" evidence="2">
    <location>
        <begin position="101"/>
        <end position="158"/>
    </location>
</feature>
<name>A0A1G7H9J8_9RHOB</name>
<organism evidence="3 4">
    <name type="scientific">Salipiger thiooxidans</name>
    <dbReference type="NCBI Taxonomy" id="282683"/>
    <lineage>
        <taxon>Bacteria</taxon>
        <taxon>Pseudomonadati</taxon>
        <taxon>Pseudomonadota</taxon>
        <taxon>Alphaproteobacteria</taxon>
        <taxon>Rhodobacterales</taxon>
        <taxon>Roseobacteraceae</taxon>
        <taxon>Salipiger</taxon>
    </lineage>
</organism>
<dbReference type="OrthoDB" id="8277135at2"/>
<keyword evidence="4" id="KW-1185">Reference proteome</keyword>
<dbReference type="SMART" id="SM00421">
    <property type="entry name" value="HTH_LUXR"/>
    <property type="match status" value="1"/>
</dbReference>
<proteinExistence type="predicted"/>
<dbReference type="GO" id="GO:0006355">
    <property type="term" value="P:regulation of DNA-templated transcription"/>
    <property type="evidence" value="ECO:0007669"/>
    <property type="project" value="InterPro"/>
</dbReference>
<evidence type="ECO:0000313" key="3">
    <source>
        <dbReference type="EMBL" id="SDE97098.1"/>
    </source>
</evidence>
<feature type="transmembrane region" description="Helical" evidence="1">
    <location>
        <begin position="16"/>
        <end position="34"/>
    </location>
</feature>
<protein>
    <submittedName>
        <fullName evidence="3">DNA-binding transcriptional regulator, CsgD family</fullName>
    </submittedName>
</protein>
<dbReference type="EMBL" id="FNAV01000010">
    <property type="protein sequence ID" value="SDE97098.1"/>
    <property type="molecule type" value="Genomic_DNA"/>
</dbReference>
<evidence type="ECO:0000313" key="4">
    <source>
        <dbReference type="Proteomes" id="UP000198994"/>
    </source>
</evidence>
<keyword evidence="1" id="KW-0812">Transmembrane</keyword>
<keyword evidence="1" id="KW-1133">Transmembrane helix</keyword>
<keyword evidence="3" id="KW-0238">DNA-binding</keyword>
<evidence type="ECO:0000256" key="1">
    <source>
        <dbReference type="SAM" id="Phobius"/>
    </source>
</evidence>
<dbReference type="InterPro" id="IPR016032">
    <property type="entry name" value="Sig_transdc_resp-reg_C-effctor"/>
</dbReference>
<accession>A0A1G7H9J8</accession>